<gene>
    <name evidence="1" type="ORF">HMN09_01400800</name>
</gene>
<dbReference type="Proteomes" id="UP000613580">
    <property type="component" value="Unassembled WGS sequence"/>
</dbReference>
<organism evidence="1 2">
    <name type="scientific">Mycena chlorophos</name>
    <name type="common">Agaric fungus</name>
    <name type="synonym">Agaricus chlorophos</name>
    <dbReference type="NCBI Taxonomy" id="658473"/>
    <lineage>
        <taxon>Eukaryota</taxon>
        <taxon>Fungi</taxon>
        <taxon>Dikarya</taxon>
        <taxon>Basidiomycota</taxon>
        <taxon>Agaricomycotina</taxon>
        <taxon>Agaricomycetes</taxon>
        <taxon>Agaricomycetidae</taxon>
        <taxon>Agaricales</taxon>
        <taxon>Marasmiineae</taxon>
        <taxon>Mycenaceae</taxon>
        <taxon>Mycena</taxon>
    </lineage>
</organism>
<accession>A0A8H6VNL0</accession>
<proteinExistence type="predicted"/>
<evidence type="ECO:0000313" key="1">
    <source>
        <dbReference type="EMBL" id="KAF7288377.1"/>
    </source>
</evidence>
<comment type="caution">
    <text evidence="1">The sequence shown here is derived from an EMBL/GenBank/DDBJ whole genome shotgun (WGS) entry which is preliminary data.</text>
</comment>
<evidence type="ECO:0000313" key="2">
    <source>
        <dbReference type="Proteomes" id="UP000613580"/>
    </source>
</evidence>
<dbReference type="EMBL" id="JACAZE010000036">
    <property type="protein sequence ID" value="KAF7288377.1"/>
    <property type="molecule type" value="Genomic_DNA"/>
</dbReference>
<name>A0A8H6VNL0_MYCCL</name>
<keyword evidence="2" id="KW-1185">Reference proteome</keyword>
<evidence type="ECO:0008006" key="3">
    <source>
        <dbReference type="Google" id="ProtNLM"/>
    </source>
</evidence>
<dbReference type="OrthoDB" id="2841072at2759"/>
<dbReference type="AlphaFoldDB" id="A0A8H6VNL0"/>
<protein>
    <recommendedName>
        <fullName evidence="3">F-box domain-containing protein</fullName>
    </recommendedName>
</protein>
<sequence>MHPALRIPEIVSLIFETMVPDVPPQKADLDTHTLASLSRTCKYFSEPALNALWKKQRGLGNLLSCFPEDLWNVKYQDWKYQEFLRVPANLALVRNILPSDWMRAAYYAKRVRDVCIPEEAEGQLVLPFLSISLPTSPFLFPNLRTLEYNADDPALHGALPMLLPPTLKHVFFTTPNDIKFLSALPALPVRCPALTEIDFTSVETGPLNFYPRYCHAVSLLLLRFDRLERVCVDDLEFDALKHLADMPTLKAVKINFEQDESPLHHVDLSPGRLGVNPLPAITSIIVNPASHDMTVFLVSAVARRPLIELTIEMKYAVTPVVAGSLLAHLCDCINFEKIEILEISSTLHSGDSARNEALDPISQQFTHLLQRLQATPKTRLRITIHFPGVFRIKNQQLLEIGRTLGPTSLEDLTWIDVEATTQRRLVVLGSSNEDTGQGPRT</sequence>
<reference evidence="1" key="1">
    <citation type="submission" date="2020-05" db="EMBL/GenBank/DDBJ databases">
        <title>Mycena genomes resolve the evolution of fungal bioluminescence.</title>
        <authorList>
            <person name="Tsai I.J."/>
        </authorList>
    </citation>
    <scope>NUCLEOTIDE SEQUENCE</scope>
    <source>
        <strain evidence="1">110903Hualien_Pintung</strain>
    </source>
</reference>